<dbReference type="GO" id="GO:0009288">
    <property type="term" value="C:bacterial-type flagellum"/>
    <property type="evidence" value="ECO:0007669"/>
    <property type="project" value="UniProtKB-SubCell"/>
</dbReference>
<keyword evidence="4" id="KW-0964">Secreted</keyword>
<dbReference type="PANTHER" id="PTHR42792:SF2">
    <property type="entry name" value="FLAGELLIN"/>
    <property type="match status" value="1"/>
</dbReference>
<keyword evidence="7" id="KW-0966">Cell projection</keyword>
<evidence type="ECO:0000256" key="4">
    <source>
        <dbReference type="RuleBase" id="RU362073"/>
    </source>
</evidence>
<reference evidence="8" key="1">
    <citation type="submission" date="2016-10" db="EMBL/GenBank/DDBJ databases">
        <authorList>
            <person name="Varghese N."/>
            <person name="Submissions S."/>
        </authorList>
    </citation>
    <scope>NUCLEOTIDE SEQUENCE [LARGE SCALE GENOMIC DNA]</scope>
    <source>
        <strain evidence="8">CGMCC 1.10683</strain>
    </source>
</reference>
<dbReference type="Pfam" id="PF00669">
    <property type="entry name" value="Flagellin_N"/>
    <property type="match status" value="1"/>
</dbReference>
<comment type="function">
    <text evidence="4">Flagellin is the subunit protein which polymerizes to form the filaments of bacterial flagella.</text>
</comment>
<proteinExistence type="inferred from homology"/>
<dbReference type="EMBL" id="FOZV01000005">
    <property type="protein sequence ID" value="SFS75827.1"/>
    <property type="molecule type" value="Genomic_DNA"/>
</dbReference>
<dbReference type="SUPFAM" id="SSF64518">
    <property type="entry name" value="Phase 1 flagellin"/>
    <property type="match status" value="1"/>
</dbReference>
<sequence>MTNSVHTNASAAIALQNLSSTNSRLGDVQSRISTGLKVQGAKDNAAIWAIAQQQRADVGALSAVKQSLDRATSIADVALSAGESISDLLNQLKEKVVAAKDSSLKTQSRELLNADFQALLRAIASAVDNATFDGANILNGTLTTGIAFLANADASGTVTLSAKDLTLGGGIIELTTATDSLLTLTGADQALTRLDNSIGQLNAALGELGAQAKQIEAHGNFVTKLVDTLESGIGNLVDADLAKESARLQALQVQQQLGAQSLSIANQAPQIILSLFRGG</sequence>
<dbReference type="STRING" id="871741.SAMN05192570_2367"/>
<dbReference type="GO" id="GO:0005198">
    <property type="term" value="F:structural molecule activity"/>
    <property type="evidence" value="ECO:0007669"/>
    <property type="project" value="UniProtKB-UniRule"/>
</dbReference>
<name>A0A1I6SFV8_9CAUL</name>
<feature type="domain" description="Flagellin N-terminal" evidence="5">
    <location>
        <begin position="5"/>
        <end position="142"/>
    </location>
</feature>
<evidence type="ECO:0000259" key="5">
    <source>
        <dbReference type="Pfam" id="PF00669"/>
    </source>
</evidence>
<organism evidence="7 8">
    <name type="scientific">Brevundimonas viscosa</name>
    <dbReference type="NCBI Taxonomy" id="871741"/>
    <lineage>
        <taxon>Bacteria</taxon>
        <taxon>Pseudomonadati</taxon>
        <taxon>Pseudomonadota</taxon>
        <taxon>Alphaproteobacteria</taxon>
        <taxon>Caulobacterales</taxon>
        <taxon>Caulobacteraceae</taxon>
        <taxon>Brevundimonas</taxon>
    </lineage>
</organism>
<gene>
    <name evidence="7" type="ORF">SAMN05192570_2367</name>
</gene>
<keyword evidence="7" id="KW-0969">Cilium</keyword>
<dbReference type="GO" id="GO:0005576">
    <property type="term" value="C:extracellular region"/>
    <property type="evidence" value="ECO:0007669"/>
    <property type="project" value="UniProtKB-SubCell"/>
</dbReference>
<dbReference type="AlphaFoldDB" id="A0A1I6SFV8"/>
<dbReference type="InterPro" id="IPR001492">
    <property type="entry name" value="Flagellin"/>
</dbReference>
<comment type="subcellular location">
    <subcellularLocation>
        <location evidence="4">Secreted</location>
    </subcellularLocation>
    <subcellularLocation>
        <location evidence="4">Bacterial flagellum</location>
    </subcellularLocation>
</comment>
<comment type="subunit">
    <text evidence="2">In C.crescentus, the flagellar filament is composed of multiple flagellins of 29 kDa; 27 kDa and 25 kDa.</text>
</comment>
<evidence type="ECO:0000313" key="8">
    <source>
        <dbReference type="Proteomes" id="UP000198788"/>
    </source>
</evidence>
<evidence type="ECO:0000256" key="1">
    <source>
        <dbReference type="ARBA" id="ARBA00005709"/>
    </source>
</evidence>
<dbReference type="Gene3D" id="1.20.1330.10">
    <property type="entry name" value="f41 fragment of flagellin, N-terminal domain"/>
    <property type="match status" value="1"/>
</dbReference>
<evidence type="ECO:0000259" key="6">
    <source>
        <dbReference type="Pfam" id="PF00700"/>
    </source>
</evidence>
<keyword evidence="7" id="KW-0282">Flagellum</keyword>
<evidence type="ECO:0000313" key="7">
    <source>
        <dbReference type="EMBL" id="SFS75827.1"/>
    </source>
</evidence>
<evidence type="ECO:0000256" key="3">
    <source>
        <dbReference type="ARBA" id="ARBA00023143"/>
    </source>
</evidence>
<dbReference type="InterPro" id="IPR046358">
    <property type="entry name" value="Flagellin_C"/>
</dbReference>
<keyword evidence="3 4" id="KW-0975">Bacterial flagellum</keyword>
<protein>
    <recommendedName>
        <fullName evidence="4">Flagellin</fullName>
    </recommendedName>
</protein>
<dbReference type="Pfam" id="PF00700">
    <property type="entry name" value="Flagellin_C"/>
    <property type="match status" value="1"/>
</dbReference>
<keyword evidence="8" id="KW-1185">Reference proteome</keyword>
<dbReference type="InterPro" id="IPR001029">
    <property type="entry name" value="Flagellin_N"/>
</dbReference>
<dbReference type="Proteomes" id="UP000198788">
    <property type="component" value="Unassembled WGS sequence"/>
</dbReference>
<evidence type="ECO:0000256" key="2">
    <source>
        <dbReference type="ARBA" id="ARBA00011829"/>
    </source>
</evidence>
<comment type="similarity">
    <text evidence="1 4">Belongs to the bacterial flagellin family.</text>
</comment>
<dbReference type="PANTHER" id="PTHR42792">
    <property type="entry name" value="FLAGELLIN"/>
    <property type="match status" value="1"/>
</dbReference>
<dbReference type="RefSeq" id="WP_092310833.1">
    <property type="nucleotide sequence ID" value="NZ_FOZV01000005.1"/>
</dbReference>
<dbReference type="OrthoDB" id="7328309at2"/>
<accession>A0A1I6SFV8</accession>
<feature type="domain" description="Flagellin C-terminal" evidence="6">
    <location>
        <begin position="193"/>
        <end position="276"/>
    </location>
</feature>